<organism evidence="5 6">
    <name type="scientific">Fusarium oxysporum f. sp. cubense (strain race 4)</name>
    <name type="common">Panama disease fungus</name>
    <dbReference type="NCBI Taxonomy" id="2502994"/>
    <lineage>
        <taxon>Eukaryota</taxon>
        <taxon>Fungi</taxon>
        <taxon>Dikarya</taxon>
        <taxon>Ascomycota</taxon>
        <taxon>Pezizomycotina</taxon>
        <taxon>Sordariomycetes</taxon>
        <taxon>Hypocreomycetidae</taxon>
        <taxon>Hypocreales</taxon>
        <taxon>Nectriaceae</taxon>
        <taxon>Fusarium</taxon>
        <taxon>Fusarium oxysporum species complex</taxon>
    </lineage>
</organism>
<dbReference type="OrthoDB" id="5086500at2759"/>
<feature type="compositionally biased region" description="Basic and acidic residues" evidence="2">
    <location>
        <begin position="304"/>
        <end position="316"/>
    </location>
</feature>
<reference evidence="6" key="2">
    <citation type="journal article" date="2014" name="PLoS ONE">
        <title>Genome and Transcriptome Analysis of the Fungal Pathogen Fusarium oxysporum f. sp. cubense Causing Banana Vascular Wilt Disease.</title>
        <authorList>
            <person name="Guo L."/>
            <person name="Han L."/>
            <person name="Yang L."/>
            <person name="Zeng H."/>
            <person name="Fan D."/>
            <person name="Zhu Y."/>
            <person name="Feng Y."/>
            <person name="Wang G."/>
            <person name="Peng C."/>
            <person name="Jiang X."/>
            <person name="Zhou D."/>
            <person name="Ni P."/>
            <person name="Liang C."/>
            <person name="Liu L."/>
            <person name="Wang J."/>
            <person name="Mao C."/>
            <person name="Fang X."/>
            <person name="Peng M."/>
            <person name="Huang J."/>
        </authorList>
    </citation>
    <scope>NUCLEOTIDE SEQUENCE [LARGE SCALE GENOMIC DNA]</scope>
    <source>
        <strain evidence="6">race 4</strain>
    </source>
</reference>
<evidence type="ECO:0000313" key="6">
    <source>
        <dbReference type="Proteomes" id="UP000016929"/>
    </source>
</evidence>
<dbReference type="InterPro" id="IPR056884">
    <property type="entry name" value="NPHP3-like_N"/>
</dbReference>
<evidence type="ECO:0000256" key="2">
    <source>
        <dbReference type="SAM" id="MobiDB-lite"/>
    </source>
</evidence>
<accession>N1S2S7</accession>
<reference evidence="6" key="1">
    <citation type="submission" date="2012-09" db="EMBL/GenBank/DDBJ databases">
        <title>Genome sequencing and comparative transcriptomics of race 1 and race 4 of banana pathogen: Fusarium oxysporum f. sp. cubense.</title>
        <authorList>
            <person name="Fang X."/>
            <person name="Huang J."/>
        </authorList>
    </citation>
    <scope>NUCLEOTIDE SEQUENCE [LARGE SCALE GENOMIC DNA]</scope>
    <source>
        <strain evidence="6">race 4</strain>
    </source>
</reference>
<dbReference type="SUPFAM" id="SSF52540">
    <property type="entry name" value="P-loop containing nucleoside triphosphate hydrolases"/>
    <property type="match status" value="1"/>
</dbReference>
<keyword evidence="1" id="KW-0677">Repeat</keyword>
<dbReference type="AlphaFoldDB" id="N1S2S7"/>
<evidence type="ECO:0000256" key="1">
    <source>
        <dbReference type="ARBA" id="ARBA00022737"/>
    </source>
</evidence>
<gene>
    <name evidence="5" type="ORF">FOC4_g10000325</name>
</gene>
<dbReference type="EMBL" id="KB726273">
    <property type="protein sequence ID" value="EMT72384.1"/>
    <property type="molecule type" value="Genomic_DNA"/>
</dbReference>
<evidence type="ECO:0000313" key="5">
    <source>
        <dbReference type="EMBL" id="EMT72384.1"/>
    </source>
</evidence>
<evidence type="ECO:0000259" key="3">
    <source>
        <dbReference type="Pfam" id="PF24883"/>
    </source>
</evidence>
<protein>
    <recommendedName>
        <fullName evidence="7">NACHT domain-containing protein</fullName>
    </recommendedName>
</protein>
<sequence length="1094" mass="123329">MSGAEAALLGVDILCNAMQILTFAKDSIHVYRNIRDGRAPDPNLDSYLRNAKASFDEMNQTAAQMRPLTKEQQKIVDVGKQIHDCVDELQQQFSKLHVDDKSKRGFHGRLAASKKSATALWRGKELQGVESNLQRHEQLLQSLLLDRVCSQSQAAELTSLRSFQHVHGALQVIISRLGDSSAKVSELLTDLSSDVSNRLVEEHATSQKVIGDRIGSAEDSVLQSVSQSLDNLRRELLAREQVKSLEKQQEQLLSSLRFPEMNGRRNHISDNYPGTFAWIFDRHTSLHLNAISSSGSEQDDQVPEDTKSSEIGDRGSEISAANAKEPGFDCVSCWLESDLNLFWISGKPASGKSSLMKFLASNDLTMGQLKAWRTDIQILTHFFWKPGQLLQQTVKGMVLSLLHQVLTAMPSLCQKLYTTQPSTKHKASHSDWSLHELTETLVWVLEASPEDFCIFLDGLDEAKDLGNLLHPDWTHSGVIHKLLKLKNVKICASSREEHAFGSFFEDVSRLRIHLLNNPDITLFIRERLDICGLGCRDRDQLILKTVERAQGVFLWVTLVVDRLNRAIRQGYRTMEVLQQRLEQTPSDLNTLYTDMWSRAGDDGQLPNMKVAASLYFSLIIMARSLNDYLSEGCYFWSSSTYVYSLLTMAIATQDESLETILRTGRMVAVEDLLSMCSRVENEIQLVCHGLIEIKSTWEGDSIFDGDERLRTQNFSMVDFIHRSAFDFLVDTELGRECLNLCILSQSEQTSRLVAAHIIRARFFHLSEFARNGSRPIGLRYPYHGTVCDLYLSMAIALSINNLILTEESVRDGLLDVVRDWQLSKLFSGHIHWAMPTSFHPSSSYLELEFIEATVSVTLFNIHLGDCITDLESFLESTSDTSDGPGKSFDIDFLVELSNTLIFTGDWQHVLLLEVQGNNRSKSFEVFQSLEGYRSFSRYALVAGDFAIAYRLLDSLLLRHFSLPLGIQIPHDVDSRFDIIFIADRNGKADPLSSVDANCYIPDARLRSQVQHLVLTELIQPMARRRESWLDTLRVSGEELGLINASDVFDYAMNKFSELGVQIILPGSLIGLTKVKERRGFSRPRPAKLSLSTSS</sequence>
<dbReference type="STRING" id="1229665.N1S2S7"/>
<dbReference type="Proteomes" id="UP000016929">
    <property type="component" value="Unassembled WGS sequence"/>
</dbReference>
<keyword evidence="6" id="KW-1185">Reference proteome</keyword>
<dbReference type="InterPro" id="IPR027417">
    <property type="entry name" value="P-loop_NTPase"/>
</dbReference>
<evidence type="ECO:0008006" key="7">
    <source>
        <dbReference type="Google" id="ProtNLM"/>
    </source>
</evidence>
<feature type="region of interest" description="Disordered" evidence="2">
    <location>
        <begin position="293"/>
        <end position="317"/>
    </location>
</feature>
<dbReference type="Pfam" id="PF25053">
    <property type="entry name" value="DUF7791"/>
    <property type="match status" value="1"/>
</dbReference>
<dbReference type="Pfam" id="PF24883">
    <property type="entry name" value="NPHP3_N"/>
    <property type="match status" value="1"/>
</dbReference>
<dbReference type="PANTHER" id="PTHR10039">
    <property type="entry name" value="AMELOGENIN"/>
    <property type="match status" value="1"/>
</dbReference>
<dbReference type="PANTHER" id="PTHR10039:SF5">
    <property type="entry name" value="NACHT DOMAIN-CONTAINING PROTEIN"/>
    <property type="match status" value="1"/>
</dbReference>
<evidence type="ECO:0000259" key="4">
    <source>
        <dbReference type="Pfam" id="PF25053"/>
    </source>
</evidence>
<feature type="domain" description="Nephrocystin 3-like N-terminal" evidence="3">
    <location>
        <begin position="333"/>
        <end position="495"/>
    </location>
</feature>
<dbReference type="HOGENOM" id="CLU_002341_0_0_1"/>
<dbReference type="InterPro" id="IPR056693">
    <property type="entry name" value="DUF7791"/>
</dbReference>
<feature type="domain" description="DUF7791" evidence="4">
    <location>
        <begin position="661"/>
        <end position="763"/>
    </location>
</feature>
<name>N1S2S7_FUSC4</name>
<proteinExistence type="predicted"/>